<sequence>MKQKTFRVDRTAAETKMLLTQPAAGGESYKQDSFLEKLDSRKKICYNKTRLKTPHRRQEELE</sequence>
<dbReference type="PATRIC" id="fig|476272.21.peg.3717"/>
<gene>
    <name evidence="1" type="ORF">RUMHYD_00712</name>
</gene>
<name>C0CIP8_BLAHS</name>
<dbReference type="AlphaFoldDB" id="C0CIP8"/>
<dbReference type="RefSeq" id="WP_005946133.1">
    <property type="nucleotide sequence ID" value="NZ_CP136423.1"/>
</dbReference>
<proteinExistence type="predicted"/>
<reference evidence="1 2" key="1">
    <citation type="submission" date="2009-01" db="EMBL/GenBank/DDBJ databases">
        <authorList>
            <person name="Fulton L."/>
            <person name="Clifton S."/>
            <person name="Fulton B."/>
            <person name="Xu J."/>
            <person name="Minx P."/>
            <person name="Pepin K.H."/>
            <person name="Johnson M."/>
            <person name="Bhonagiri V."/>
            <person name="Nash W.E."/>
            <person name="Mardis E.R."/>
            <person name="Wilson R.K."/>
        </authorList>
    </citation>
    <scope>NUCLEOTIDE SEQUENCE [LARGE SCALE GENOMIC DNA]</scope>
    <source>
        <strain evidence="2">DSM 10507 / JCM 14656 / S5a33</strain>
    </source>
</reference>
<reference evidence="1 2" key="2">
    <citation type="submission" date="2009-02" db="EMBL/GenBank/DDBJ databases">
        <title>Draft genome sequence of Blautia hydrogenotrophica DSM 10507 (Ruminococcus hydrogenotrophicus DSM 10507).</title>
        <authorList>
            <person name="Sudarsanam P."/>
            <person name="Ley R."/>
            <person name="Guruge J."/>
            <person name="Turnbaugh P.J."/>
            <person name="Mahowald M."/>
            <person name="Liep D."/>
            <person name="Gordon J."/>
        </authorList>
    </citation>
    <scope>NUCLEOTIDE SEQUENCE [LARGE SCALE GENOMIC DNA]</scope>
    <source>
        <strain evidence="2">DSM 10507 / JCM 14656 / S5a33</strain>
    </source>
</reference>
<dbReference type="Proteomes" id="UP000003100">
    <property type="component" value="Unassembled WGS sequence"/>
</dbReference>
<comment type="caution">
    <text evidence="1">The sequence shown here is derived from an EMBL/GenBank/DDBJ whole genome shotgun (WGS) entry which is preliminary data.</text>
</comment>
<organism evidence="1 2">
    <name type="scientific">Blautia hydrogenotrophica (strain DSM 10507 / JCM 14656 / S5a33)</name>
    <name type="common">Ruminococcus hydrogenotrophicus</name>
    <dbReference type="NCBI Taxonomy" id="476272"/>
    <lineage>
        <taxon>Bacteria</taxon>
        <taxon>Bacillati</taxon>
        <taxon>Bacillota</taxon>
        <taxon>Clostridia</taxon>
        <taxon>Lachnospirales</taxon>
        <taxon>Lachnospiraceae</taxon>
        <taxon>Blautia</taxon>
    </lineage>
</organism>
<dbReference type="EMBL" id="ACBZ01000026">
    <property type="protein sequence ID" value="EEG50367.1"/>
    <property type="molecule type" value="Genomic_DNA"/>
</dbReference>
<accession>C0CIP8</accession>
<dbReference type="HOGENOM" id="CLU_2895017_0_0_9"/>
<protein>
    <submittedName>
        <fullName evidence="1">Uncharacterized protein</fullName>
    </submittedName>
</protein>
<dbReference type="GeneID" id="86821901"/>
<evidence type="ECO:0000313" key="2">
    <source>
        <dbReference type="Proteomes" id="UP000003100"/>
    </source>
</evidence>
<keyword evidence="2" id="KW-1185">Reference proteome</keyword>
<evidence type="ECO:0000313" key="1">
    <source>
        <dbReference type="EMBL" id="EEG50367.1"/>
    </source>
</evidence>